<name>A0ABW3HC31_9SPHN</name>
<organism evidence="2 3">
    <name type="scientific">Sphingomonas canadensis</name>
    <dbReference type="NCBI Taxonomy" id="1219257"/>
    <lineage>
        <taxon>Bacteria</taxon>
        <taxon>Pseudomonadati</taxon>
        <taxon>Pseudomonadota</taxon>
        <taxon>Alphaproteobacteria</taxon>
        <taxon>Sphingomonadales</taxon>
        <taxon>Sphingomonadaceae</taxon>
        <taxon>Sphingomonas</taxon>
    </lineage>
</organism>
<comment type="caution">
    <text evidence="2">The sequence shown here is derived from an EMBL/GenBank/DDBJ whole genome shotgun (WGS) entry which is preliminary data.</text>
</comment>
<reference evidence="3" key="1">
    <citation type="journal article" date="2019" name="Int. J. Syst. Evol. Microbiol.">
        <title>The Global Catalogue of Microorganisms (GCM) 10K type strain sequencing project: providing services to taxonomists for standard genome sequencing and annotation.</title>
        <authorList>
            <consortium name="The Broad Institute Genomics Platform"/>
            <consortium name="The Broad Institute Genome Sequencing Center for Infectious Disease"/>
            <person name="Wu L."/>
            <person name="Ma J."/>
        </authorList>
    </citation>
    <scope>NUCLEOTIDE SEQUENCE [LARGE SCALE GENOMIC DNA]</scope>
    <source>
        <strain evidence="3">CCUG 62982</strain>
    </source>
</reference>
<feature type="region of interest" description="Disordered" evidence="1">
    <location>
        <begin position="72"/>
        <end position="92"/>
    </location>
</feature>
<proteinExistence type="predicted"/>
<dbReference type="Proteomes" id="UP001596977">
    <property type="component" value="Unassembled WGS sequence"/>
</dbReference>
<dbReference type="EMBL" id="JBHTJG010000016">
    <property type="protein sequence ID" value="MFD0948689.1"/>
    <property type="molecule type" value="Genomic_DNA"/>
</dbReference>
<dbReference type="PROSITE" id="PS51257">
    <property type="entry name" value="PROKAR_LIPOPROTEIN"/>
    <property type="match status" value="1"/>
</dbReference>
<accession>A0ABW3HC31</accession>
<sequence>MNRPAICICAAFLFGTASCSQEQSITKSNESGASTTGQTVATTDPFVGEWFSPRAGLRIAISRDGSGYFIQGHGTTTDSRDGGFPATKVDGRLQTNTPYGDITYRESADRIYWTGSEFVRQNSN</sequence>
<evidence type="ECO:0000313" key="3">
    <source>
        <dbReference type="Proteomes" id="UP001596977"/>
    </source>
</evidence>
<evidence type="ECO:0000256" key="1">
    <source>
        <dbReference type="SAM" id="MobiDB-lite"/>
    </source>
</evidence>
<evidence type="ECO:0000313" key="2">
    <source>
        <dbReference type="EMBL" id="MFD0948689.1"/>
    </source>
</evidence>
<protein>
    <submittedName>
        <fullName evidence="2">Uncharacterized protein</fullName>
    </submittedName>
</protein>
<keyword evidence="3" id="KW-1185">Reference proteome</keyword>
<gene>
    <name evidence="2" type="ORF">ACFQ1E_20280</name>
</gene>